<gene>
    <name evidence="1" type="ORF">SFK315_0954</name>
</gene>
<dbReference type="EMBL" id="AKMY01000011">
    <property type="protein sequence ID" value="EIQ25279.1"/>
    <property type="molecule type" value="Genomic_DNA"/>
</dbReference>
<feature type="non-terminal residue" evidence="1">
    <location>
        <position position="1"/>
    </location>
</feature>
<proteinExistence type="predicted"/>
<dbReference type="AlphaFoldDB" id="I6D0I7"/>
<reference evidence="1 2" key="1">
    <citation type="submission" date="2012-03" db="EMBL/GenBank/DDBJ databases">
        <authorList>
            <person name="Rasko D."/>
            <person name="Redman J."/>
            <person name="Daugherty S.C."/>
            <person name="Tallon L."/>
            <person name="Sadzewicz L."/>
            <person name="Jones K."/>
            <person name="Santana-Cruz I."/>
            <person name="Liu X."/>
        </authorList>
    </citation>
    <scope>NUCLEOTIDE SEQUENCE [LARGE SCALE GENOMIC DNA]</scope>
    <source>
        <strain evidence="1 2">K-315</strain>
    </source>
</reference>
<comment type="caution">
    <text evidence="1">The sequence shown here is derived from an EMBL/GenBank/DDBJ whole genome shotgun (WGS) entry which is preliminary data.</text>
</comment>
<evidence type="ECO:0008006" key="3">
    <source>
        <dbReference type="Google" id="ProtNLM"/>
    </source>
</evidence>
<accession>I6D0I7</accession>
<name>I6D0I7_SHIFL</name>
<evidence type="ECO:0000313" key="1">
    <source>
        <dbReference type="EMBL" id="EIQ25279.1"/>
    </source>
</evidence>
<dbReference type="Proteomes" id="UP000005407">
    <property type="component" value="Unassembled WGS sequence"/>
</dbReference>
<sequence>RGKKVDSARALIARGWGVSLVSRCLRVSRAQLHVILRRTDDWMDGR</sequence>
<evidence type="ECO:0000313" key="2">
    <source>
        <dbReference type="Proteomes" id="UP000005407"/>
    </source>
</evidence>
<protein>
    <recommendedName>
        <fullName evidence="3">Transposase</fullName>
    </recommendedName>
</protein>
<organism evidence="1 2">
    <name type="scientific">Shigella flexneri K-315</name>
    <dbReference type="NCBI Taxonomy" id="766150"/>
    <lineage>
        <taxon>Bacteria</taxon>
        <taxon>Pseudomonadati</taxon>
        <taxon>Pseudomonadota</taxon>
        <taxon>Gammaproteobacteria</taxon>
        <taxon>Enterobacterales</taxon>
        <taxon>Enterobacteriaceae</taxon>
        <taxon>Shigella</taxon>
    </lineage>
</organism>
<dbReference type="PATRIC" id="fig|766150.3.peg.921"/>